<reference evidence="4" key="1">
    <citation type="submission" date="2020-02" db="EMBL/GenBank/DDBJ databases">
        <title>Streptomyces sp. ASO4wet.</title>
        <authorList>
            <person name="Risdian C."/>
            <person name="Landwehr W."/>
            <person name="Schupp P."/>
            <person name="Wink J."/>
        </authorList>
    </citation>
    <scope>NUCLEOTIDE SEQUENCE [LARGE SCALE GENOMIC DNA]</scope>
    <source>
        <strain evidence="4">ASO4wet</strain>
    </source>
</reference>
<protein>
    <submittedName>
        <fullName evidence="3">DUF485 domain-containing protein</fullName>
    </submittedName>
</protein>
<gene>
    <name evidence="3" type="ORF">G4Z16_06890</name>
</gene>
<evidence type="ECO:0000256" key="1">
    <source>
        <dbReference type="SAM" id="MobiDB-lite"/>
    </source>
</evidence>
<sequence>MRTDDPWYDAVASGSDDHDAPPAATAATTALPPRGVPRPGAGEGGRTGDERPVESVGPGTSDAHAAVYLAVQRSEAFQQVRRRYRRFVTPVSVAFLTWYLAYLVTATAAPELMARPVAGVFNVAMAAGLAQFASTFLLTWAYARHARLRRDELALELRWETQDMTRAYSVAPTPRTALETMR</sequence>
<dbReference type="KEGG" id="sbat:G4Z16_06890"/>
<dbReference type="RefSeq" id="WP_197349794.1">
    <property type="nucleotide sequence ID" value="NZ_CP048882.1"/>
</dbReference>
<feature type="transmembrane region" description="Helical" evidence="2">
    <location>
        <begin position="87"/>
        <end position="109"/>
    </location>
</feature>
<dbReference type="Pfam" id="PF04341">
    <property type="entry name" value="DUF485"/>
    <property type="match status" value="1"/>
</dbReference>
<keyword evidence="2" id="KW-0472">Membrane</keyword>
<proteinExistence type="predicted"/>
<accession>A0A7T1T4C6</accession>
<feature type="compositionally biased region" description="Low complexity" evidence="1">
    <location>
        <begin position="21"/>
        <end position="33"/>
    </location>
</feature>
<evidence type="ECO:0000256" key="2">
    <source>
        <dbReference type="SAM" id="Phobius"/>
    </source>
</evidence>
<name>A0A7T1T4C6_9ACTN</name>
<dbReference type="Proteomes" id="UP000595046">
    <property type="component" value="Chromosome"/>
</dbReference>
<feature type="region of interest" description="Disordered" evidence="1">
    <location>
        <begin position="1"/>
        <end position="59"/>
    </location>
</feature>
<evidence type="ECO:0000313" key="3">
    <source>
        <dbReference type="EMBL" id="QPP06169.1"/>
    </source>
</evidence>
<dbReference type="PANTHER" id="PTHR38441:SF1">
    <property type="entry name" value="MEMBRANE PROTEIN"/>
    <property type="match status" value="1"/>
</dbReference>
<dbReference type="AlphaFoldDB" id="A0A7T1T4C6"/>
<keyword evidence="2" id="KW-0812">Transmembrane</keyword>
<evidence type="ECO:0000313" key="4">
    <source>
        <dbReference type="Proteomes" id="UP000595046"/>
    </source>
</evidence>
<dbReference type="PANTHER" id="PTHR38441">
    <property type="entry name" value="INTEGRAL MEMBRANE PROTEIN-RELATED"/>
    <property type="match status" value="1"/>
</dbReference>
<organism evidence="3 4">
    <name type="scientific">Streptomyces bathyalis</name>
    <dbReference type="NCBI Taxonomy" id="2710756"/>
    <lineage>
        <taxon>Bacteria</taxon>
        <taxon>Bacillati</taxon>
        <taxon>Actinomycetota</taxon>
        <taxon>Actinomycetes</taxon>
        <taxon>Kitasatosporales</taxon>
        <taxon>Streptomycetaceae</taxon>
        <taxon>Streptomyces</taxon>
    </lineage>
</organism>
<dbReference type="EMBL" id="CP048882">
    <property type="protein sequence ID" value="QPP06169.1"/>
    <property type="molecule type" value="Genomic_DNA"/>
</dbReference>
<keyword evidence="4" id="KW-1185">Reference proteome</keyword>
<dbReference type="InterPro" id="IPR007436">
    <property type="entry name" value="DUF485"/>
</dbReference>
<keyword evidence="2" id="KW-1133">Transmembrane helix</keyword>
<feature type="transmembrane region" description="Helical" evidence="2">
    <location>
        <begin position="121"/>
        <end position="143"/>
    </location>
</feature>